<name>A0A5D0MKE2_9BACT</name>
<protein>
    <submittedName>
        <fullName evidence="4">Alpha/beta hydrolase</fullName>
    </submittedName>
</protein>
<comment type="similarity">
    <text evidence="1">Belongs to the peptidase S33 family.</text>
</comment>
<evidence type="ECO:0000313" key="5">
    <source>
        <dbReference type="Proteomes" id="UP000324143"/>
    </source>
</evidence>
<dbReference type="Proteomes" id="UP000324143">
    <property type="component" value="Unassembled WGS sequence"/>
</dbReference>
<reference evidence="4" key="1">
    <citation type="submission" date="2019-08" db="EMBL/GenBank/DDBJ databases">
        <title>Genomic characterization of a novel candidate phylum (ARYD3) from a high temperature, high salinity tertiary oil reservoir in north central Oklahoma, USA.</title>
        <authorList>
            <person name="Youssef N.H."/>
            <person name="Yadav A."/>
            <person name="Elshahed M.S."/>
        </authorList>
    </citation>
    <scope>NUCLEOTIDE SEQUENCE [LARGE SCALE GENOMIC DNA]</scope>
    <source>
        <strain evidence="4">ARYD3</strain>
    </source>
</reference>
<dbReference type="InterPro" id="IPR050266">
    <property type="entry name" value="AB_hydrolase_sf"/>
</dbReference>
<dbReference type="InterPro" id="IPR000073">
    <property type="entry name" value="AB_hydrolase_1"/>
</dbReference>
<evidence type="ECO:0000256" key="1">
    <source>
        <dbReference type="ARBA" id="ARBA00010088"/>
    </source>
</evidence>
<feature type="domain" description="AB hydrolase-1" evidence="3">
    <location>
        <begin position="66"/>
        <end position="196"/>
    </location>
</feature>
<accession>A0A5D0MKE2</accession>
<gene>
    <name evidence="4" type="ORF">FXF47_01695</name>
</gene>
<proteinExistence type="inferred from homology"/>
<sequence>MKKILIVLFVIFLVFLFGYIGLFPFTPEFKNSKGRVLSRSIASLEIKELGNLEQWILIRGQDISNPILLWLHGGPGAALMPFSHYIDKELEKEFIVVHWDQRGAGKTNNFGADTESLKFDQFKNDTLELIQYLLKKFNKKKIFLVGHSWGAYLGIHIAKNYSDKFHAYIGIGQPVDNFRQQQISYDWLSNKISESGKTKYKKKLQELGPPPYLKQKKYIEFINLINNVGGGYKKTRWELFLIALKAHEYNFIDYIKWWDGAKRGGGPMWDEIWSSRFNLKNKIYSLDVPIYFFNGKNDYNTSVELVEEYYEEISAPAKELIIFEKSAHLPFIAEREKFSEELIQIKNENYLVEKN</sequence>
<dbReference type="EMBL" id="VSIX01000021">
    <property type="protein sequence ID" value="TYB31920.1"/>
    <property type="molecule type" value="Genomic_DNA"/>
</dbReference>
<keyword evidence="5" id="KW-1185">Reference proteome</keyword>
<evidence type="ECO:0000256" key="2">
    <source>
        <dbReference type="ARBA" id="ARBA00022801"/>
    </source>
</evidence>
<dbReference type="InterPro" id="IPR029058">
    <property type="entry name" value="AB_hydrolase_fold"/>
</dbReference>
<dbReference type="GO" id="GO:0006508">
    <property type="term" value="P:proteolysis"/>
    <property type="evidence" value="ECO:0007669"/>
    <property type="project" value="InterPro"/>
</dbReference>
<dbReference type="PANTHER" id="PTHR43798">
    <property type="entry name" value="MONOACYLGLYCEROL LIPASE"/>
    <property type="match status" value="1"/>
</dbReference>
<organism evidence="4 5">
    <name type="scientific">Candidatus Mcinerneyibacterium aminivorans</name>
    <dbReference type="NCBI Taxonomy" id="2703815"/>
    <lineage>
        <taxon>Bacteria</taxon>
        <taxon>Candidatus Macinerneyibacteriota</taxon>
        <taxon>Candidatus Mcinerneyibacteria</taxon>
        <taxon>Candidatus Mcinerneyibacteriales</taxon>
        <taxon>Candidatus Mcinerneyibacteriaceae</taxon>
        <taxon>Candidatus Mcinerneyibacterium</taxon>
    </lineage>
</organism>
<dbReference type="PRINTS" id="PR00793">
    <property type="entry name" value="PROAMNOPTASE"/>
</dbReference>
<dbReference type="Pfam" id="PF00561">
    <property type="entry name" value="Abhydrolase_1"/>
    <property type="match status" value="1"/>
</dbReference>
<dbReference type="InterPro" id="IPR002410">
    <property type="entry name" value="Peptidase_S33"/>
</dbReference>
<dbReference type="GO" id="GO:0016020">
    <property type="term" value="C:membrane"/>
    <property type="evidence" value="ECO:0007669"/>
    <property type="project" value="TreeGrafter"/>
</dbReference>
<keyword evidence="2 4" id="KW-0378">Hydrolase</keyword>
<dbReference type="Gene3D" id="3.40.50.1820">
    <property type="entry name" value="alpha/beta hydrolase"/>
    <property type="match status" value="1"/>
</dbReference>
<dbReference type="AlphaFoldDB" id="A0A5D0MKE2"/>
<evidence type="ECO:0000259" key="3">
    <source>
        <dbReference type="Pfam" id="PF00561"/>
    </source>
</evidence>
<comment type="caution">
    <text evidence="4">The sequence shown here is derived from an EMBL/GenBank/DDBJ whole genome shotgun (WGS) entry which is preliminary data.</text>
</comment>
<dbReference type="SUPFAM" id="SSF53474">
    <property type="entry name" value="alpha/beta-Hydrolases"/>
    <property type="match status" value="1"/>
</dbReference>
<evidence type="ECO:0000313" key="4">
    <source>
        <dbReference type="EMBL" id="TYB31920.1"/>
    </source>
</evidence>
<dbReference type="GO" id="GO:0008233">
    <property type="term" value="F:peptidase activity"/>
    <property type="evidence" value="ECO:0007669"/>
    <property type="project" value="InterPro"/>
</dbReference>
<dbReference type="PANTHER" id="PTHR43798:SF31">
    <property type="entry name" value="AB HYDROLASE SUPERFAMILY PROTEIN YCLE"/>
    <property type="match status" value="1"/>
</dbReference>